<name>A0A9P4V7T0_9PLEO</name>
<keyword evidence="3" id="KW-1185">Reference proteome</keyword>
<dbReference type="AlphaFoldDB" id="A0A9P4V7T0"/>
<proteinExistence type="predicted"/>
<feature type="region of interest" description="Disordered" evidence="1">
    <location>
        <begin position="53"/>
        <end position="81"/>
    </location>
</feature>
<evidence type="ECO:0000313" key="3">
    <source>
        <dbReference type="Proteomes" id="UP000799444"/>
    </source>
</evidence>
<dbReference type="Proteomes" id="UP000799444">
    <property type="component" value="Unassembled WGS sequence"/>
</dbReference>
<evidence type="ECO:0000256" key="1">
    <source>
        <dbReference type="SAM" id="MobiDB-lite"/>
    </source>
</evidence>
<sequence>MSTHPKRQRGDAGMAMGVAGRCHVSRDGWSPMDGERAKVSGVRRSLGVLMAASSRNSNSGRGRMRQGAGSTGKHARPTLSRQGHDVKHFPCQLHVSGPHLHHAGVYPHPQRHHELAPVDIAIALALTGHLPRSAVLAALVSDDRQPSREAVNVQLWLRARPTARPTQGGVQMVVSQRQTN</sequence>
<dbReference type="EMBL" id="ML996103">
    <property type="protein sequence ID" value="KAF2739588.1"/>
    <property type="molecule type" value="Genomic_DNA"/>
</dbReference>
<protein>
    <submittedName>
        <fullName evidence="2">Uncharacterized protein</fullName>
    </submittedName>
</protein>
<comment type="caution">
    <text evidence="2">The sequence shown here is derived from an EMBL/GenBank/DDBJ whole genome shotgun (WGS) entry which is preliminary data.</text>
</comment>
<organism evidence="2 3">
    <name type="scientific">Polyplosphaeria fusca</name>
    <dbReference type="NCBI Taxonomy" id="682080"/>
    <lineage>
        <taxon>Eukaryota</taxon>
        <taxon>Fungi</taxon>
        <taxon>Dikarya</taxon>
        <taxon>Ascomycota</taxon>
        <taxon>Pezizomycotina</taxon>
        <taxon>Dothideomycetes</taxon>
        <taxon>Pleosporomycetidae</taxon>
        <taxon>Pleosporales</taxon>
        <taxon>Tetraplosphaeriaceae</taxon>
        <taxon>Polyplosphaeria</taxon>
    </lineage>
</organism>
<accession>A0A9P4V7T0</accession>
<evidence type="ECO:0000313" key="2">
    <source>
        <dbReference type="EMBL" id="KAF2739588.1"/>
    </source>
</evidence>
<reference evidence="2" key="1">
    <citation type="journal article" date="2020" name="Stud. Mycol.">
        <title>101 Dothideomycetes genomes: a test case for predicting lifestyles and emergence of pathogens.</title>
        <authorList>
            <person name="Haridas S."/>
            <person name="Albert R."/>
            <person name="Binder M."/>
            <person name="Bloem J."/>
            <person name="Labutti K."/>
            <person name="Salamov A."/>
            <person name="Andreopoulos B."/>
            <person name="Baker S."/>
            <person name="Barry K."/>
            <person name="Bills G."/>
            <person name="Bluhm B."/>
            <person name="Cannon C."/>
            <person name="Castanera R."/>
            <person name="Culley D."/>
            <person name="Daum C."/>
            <person name="Ezra D."/>
            <person name="Gonzalez J."/>
            <person name="Henrissat B."/>
            <person name="Kuo A."/>
            <person name="Liang C."/>
            <person name="Lipzen A."/>
            <person name="Lutzoni F."/>
            <person name="Magnuson J."/>
            <person name="Mondo S."/>
            <person name="Nolan M."/>
            <person name="Ohm R."/>
            <person name="Pangilinan J."/>
            <person name="Park H.-J."/>
            <person name="Ramirez L."/>
            <person name="Alfaro M."/>
            <person name="Sun H."/>
            <person name="Tritt A."/>
            <person name="Yoshinaga Y."/>
            <person name="Zwiers L.-H."/>
            <person name="Turgeon B."/>
            <person name="Goodwin S."/>
            <person name="Spatafora J."/>
            <person name="Crous P."/>
            <person name="Grigoriev I."/>
        </authorList>
    </citation>
    <scope>NUCLEOTIDE SEQUENCE</scope>
    <source>
        <strain evidence="2">CBS 125425</strain>
    </source>
</reference>
<gene>
    <name evidence="2" type="ORF">EJ04DRAFT_278566</name>
</gene>